<dbReference type="OrthoDB" id="3532614at2759"/>
<proteinExistence type="predicted"/>
<evidence type="ECO:0000313" key="2">
    <source>
        <dbReference type="Proteomes" id="UP000008177"/>
    </source>
</evidence>
<dbReference type="InParanoid" id="G2Y8R0"/>
<gene>
    <name evidence="1" type="ORF">BofuT4_P028620.1</name>
</gene>
<protein>
    <submittedName>
        <fullName evidence="1">Uncharacterized protein</fullName>
    </submittedName>
</protein>
<dbReference type="HOGENOM" id="CLU_2385874_0_0_1"/>
<dbReference type="AlphaFoldDB" id="G2Y8R0"/>
<name>G2Y8R0_BOTF4</name>
<organism evidence="1 2">
    <name type="scientific">Botryotinia fuckeliana (strain T4)</name>
    <name type="common">Noble rot fungus</name>
    <name type="synonym">Botrytis cinerea</name>
    <dbReference type="NCBI Taxonomy" id="999810"/>
    <lineage>
        <taxon>Eukaryota</taxon>
        <taxon>Fungi</taxon>
        <taxon>Dikarya</taxon>
        <taxon>Ascomycota</taxon>
        <taxon>Pezizomycotina</taxon>
        <taxon>Leotiomycetes</taxon>
        <taxon>Helotiales</taxon>
        <taxon>Sclerotiniaceae</taxon>
        <taxon>Botrytis</taxon>
    </lineage>
</organism>
<accession>G2Y8R0</accession>
<reference evidence="2" key="1">
    <citation type="journal article" date="2011" name="PLoS Genet.">
        <title>Genomic analysis of the necrotrophic fungal pathogens Sclerotinia sclerotiorum and Botrytis cinerea.</title>
        <authorList>
            <person name="Amselem J."/>
            <person name="Cuomo C.A."/>
            <person name="van Kan J.A."/>
            <person name="Viaud M."/>
            <person name="Benito E.P."/>
            <person name="Couloux A."/>
            <person name="Coutinho P.M."/>
            <person name="de Vries R.P."/>
            <person name="Dyer P.S."/>
            <person name="Fillinger S."/>
            <person name="Fournier E."/>
            <person name="Gout L."/>
            <person name="Hahn M."/>
            <person name="Kohn L."/>
            <person name="Lapalu N."/>
            <person name="Plummer K.M."/>
            <person name="Pradier J.M."/>
            <person name="Quevillon E."/>
            <person name="Sharon A."/>
            <person name="Simon A."/>
            <person name="ten Have A."/>
            <person name="Tudzynski B."/>
            <person name="Tudzynski P."/>
            <person name="Wincker P."/>
            <person name="Andrew M."/>
            <person name="Anthouard V."/>
            <person name="Beever R.E."/>
            <person name="Beffa R."/>
            <person name="Benoit I."/>
            <person name="Bouzid O."/>
            <person name="Brault B."/>
            <person name="Chen Z."/>
            <person name="Choquer M."/>
            <person name="Collemare J."/>
            <person name="Cotton P."/>
            <person name="Danchin E.G."/>
            <person name="Da Silva C."/>
            <person name="Gautier A."/>
            <person name="Giraud C."/>
            <person name="Giraud T."/>
            <person name="Gonzalez C."/>
            <person name="Grossetete S."/>
            <person name="Guldener U."/>
            <person name="Henrissat B."/>
            <person name="Howlett B.J."/>
            <person name="Kodira C."/>
            <person name="Kretschmer M."/>
            <person name="Lappartient A."/>
            <person name="Leroch M."/>
            <person name="Levis C."/>
            <person name="Mauceli E."/>
            <person name="Neuveglise C."/>
            <person name="Oeser B."/>
            <person name="Pearson M."/>
            <person name="Poulain J."/>
            <person name="Poussereau N."/>
            <person name="Quesneville H."/>
            <person name="Rascle C."/>
            <person name="Schumacher J."/>
            <person name="Segurens B."/>
            <person name="Sexton A."/>
            <person name="Silva E."/>
            <person name="Sirven C."/>
            <person name="Soanes D.M."/>
            <person name="Talbot N.J."/>
            <person name="Templeton M."/>
            <person name="Yandava C."/>
            <person name="Yarden O."/>
            <person name="Zeng Q."/>
            <person name="Rollins J.A."/>
            <person name="Lebrun M.H."/>
            <person name="Dickman M."/>
        </authorList>
    </citation>
    <scope>NUCLEOTIDE SEQUENCE [LARGE SCALE GENOMIC DNA]</scope>
    <source>
        <strain evidence="2">T4</strain>
    </source>
</reference>
<dbReference type="EMBL" id="FQ790300">
    <property type="protein sequence ID" value="CCD48986.1"/>
    <property type="molecule type" value="Genomic_DNA"/>
</dbReference>
<sequence length="112" mass="13006">MPIIIVELMLQDAIQFKRMTAEKEGMPMLDLFRTRLAREIASNKDIKVASNGLRSLFRKEEPDMNNEIQVLEIRAKTANLNHAIERKERRLRVADDDTADIIETGSYDAHFY</sequence>
<dbReference type="Proteomes" id="UP000008177">
    <property type="component" value="Unplaced contigs"/>
</dbReference>
<evidence type="ECO:0000313" key="1">
    <source>
        <dbReference type="EMBL" id="CCD48986.1"/>
    </source>
</evidence>